<feature type="region of interest" description="Disordered" evidence="1">
    <location>
        <begin position="97"/>
        <end position="129"/>
    </location>
</feature>
<evidence type="ECO:0000313" key="2">
    <source>
        <dbReference type="EMBL" id="XDQ15904.1"/>
    </source>
</evidence>
<dbReference type="RefSeq" id="WP_369275826.1">
    <property type="nucleotide sequence ID" value="NZ_CP163432.1"/>
</dbReference>
<dbReference type="AlphaFoldDB" id="A0AB39NFK5"/>
<dbReference type="GO" id="GO:0043448">
    <property type="term" value="P:alkane catabolic process"/>
    <property type="evidence" value="ECO:0007669"/>
    <property type="project" value="TreeGrafter"/>
</dbReference>
<dbReference type="EMBL" id="CP163432">
    <property type="protein sequence ID" value="XDQ15904.1"/>
    <property type="molecule type" value="Genomic_DNA"/>
</dbReference>
<dbReference type="Pfam" id="PF03640">
    <property type="entry name" value="Lipoprotein_15"/>
    <property type="match status" value="2"/>
</dbReference>
<reference evidence="2" key="1">
    <citation type="submission" date="2024-07" db="EMBL/GenBank/DDBJ databases">
        <authorList>
            <person name="Yu S.T."/>
        </authorList>
    </citation>
    <scope>NUCLEOTIDE SEQUENCE</scope>
    <source>
        <strain evidence="2">R11</strain>
    </source>
</reference>
<dbReference type="InterPro" id="IPR005297">
    <property type="entry name" value="Lipoprotein_repeat"/>
</dbReference>
<dbReference type="PANTHER" id="PTHR39335:SF1">
    <property type="entry name" value="BLL4220 PROTEIN"/>
    <property type="match status" value="1"/>
</dbReference>
<evidence type="ECO:0008006" key="3">
    <source>
        <dbReference type="Google" id="ProtNLM"/>
    </source>
</evidence>
<organism evidence="2">
    <name type="scientific">Streptomyces sp. R11</name>
    <dbReference type="NCBI Taxonomy" id="3238625"/>
    <lineage>
        <taxon>Bacteria</taxon>
        <taxon>Bacillati</taxon>
        <taxon>Actinomycetota</taxon>
        <taxon>Actinomycetes</taxon>
        <taxon>Kitasatosporales</taxon>
        <taxon>Streptomycetaceae</taxon>
        <taxon>Streptomyces</taxon>
    </lineage>
</organism>
<protein>
    <recommendedName>
        <fullName evidence="3">Lipoprotein</fullName>
    </recommendedName>
</protein>
<evidence type="ECO:0000256" key="1">
    <source>
        <dbReference type="SAM" id="MobiDB-lite"/>
    </source>
</evidence>
<name>A0AB39NFK5_9ACTN</name>
<sequence>MKLSVAQANVKGKKADVVTINDRTVYRFEGDGSKPPRANCLNYCQVAWPPVLTNASRVEAEGIDPKLLGTVKRDDGLVQVTLAGWPLYRFNEDKARTDTKGEGVGGNWSVIKPNGRPVIPKTPTNLPRP</sequence>
<accession>A0AB39NFK5</accession>
<proteinExistence type="predicted"/>
<dbReference type="PANTHER" id="PTHR39335">
    <property type="entry name" value="BLL4220 PROTEIN"/>
    <property type="match status" value="1"/>
</dbReference>
<gene>
    <name evidence="2" type="ORF">AB5J55_43080</name>
</gene>